<protein>
    <recommendedName>
        <fullName evidence="3 10">Gluconokinase</fullName>
        <ecNumber evidence="3 10">2.7.1.12</ecNumber>
    </recommendedName>
</protein>
<dbReference type="PANTHER" id="PTHR43442">
    <property type="entry name" value="GLUCONOKINASE-RELATED"/>
    <property type="match status" value="1"/>
</dbReference>
<evidence type="ECO:0000256" key="8">
    <source>
        <dbReference type="ARBA" id="ARBA00023064"/>
    </source>
</evidence>
<dbReference type="GO" id="GO:0046316">
    <property type="term" value="F:gluconokinase activity"/>
    <property type="evidence" value="ECO:0007669"/>
    <property type="project" value="UniProtKB-EC"/>
</dbReference>
<reference evidence="11 12" key="1">
    <citation type="submission" date="2020-08" db="EMBL/GenBank/DDBJ databases">
        <title>Sequencing the genomes of 1000 actinobacteria strains.</title>
        <authorList>
            <person name="Klenk H.-P."/>
        </authorList>
    </citation>
    <scope>NUCLEOTIDE SEQUENCE [LARGE SCALE GENOMIC DNA]</scope>
    <source>
        <strain evidence="11 12">DSM 46659</strain>
    </source>
</reference>
<dbReference type="GO" id="GO:0019521">
    <property type="term" value="P:D-gluconate metabolic process"/>
    <property type="evidence" value="ECO:0007669"/>
    <property type="project" value="UniProtKB-KW"/>
</dbReference>
<dbReference type="Pfam" id="PF13671">
    <property type="entry name" value="AAA_33"/>
    <property type="match status" value="1"/>
</dbReference>
<dbReference type="InterPro" id="IPR027417">
    <property type="entry name" value="P-loop_NTPase"/>
</dbReference>
<dbReference type="NCBIfam" id="TIGR01313">
    <property type="entry name" value="therm_gnt_kin"/>
    <property type="match status" value="1"/>
</dbReference>
<keyword evidence="4 10" id="KW-0808">Transferase</keyword>
<gene>
    <name evidence="11" type="ORF">HNR23_002759</name>
</gene>
<dbReference type="FunFam" id="3.40.50.300:FF:000522">
    <property type="entry name" value="Gluconokinase"/>
    <property type="match status" value="1"/>
</dbReference>
<organism evidence="11 12">
    <name type="scientific">Nocardiopsis mwathae</name>
    <dbReference type="NCBI Taxonomy" id="1472723"/>
    <lineage>
        <taxon>Bacteria</taxon>
        <taxon>Bacillati</taxon>
        <taxon>Actinomycetota</taxon>
        <taxon>Actinomycetes</taxon>
        <taxon>Streptosporangiales</taxon>
        <taxon>Nocardiopsidaceae</taxon>
        <taxon>Nocardiopsis</taxon>
    </lineage>
</organism>
<comment type="catalytic activity">
    <reaction evidence="9 10">
        <text>D-gluconate + ATP = 6-phospho-D-gluconate + ADP + H(+)</text>
        <dbReference type="Rhea" id="RHEA:19433"/>
        <dbReference type="ChEBI" id="CHEBI:15378"/>
        <dbReference type="ChEBI" id="CHEBI:18391"/>
        <dbReference type="ChEBI" id="CHEBI:30616"/>
        <dbReference type="ChEBI" id="CHEBI:58759"/>
        <dbReference type="ChEBI" id="CHEBI:456216"/>
        <dbReference type="EC" id="2.7.1.12"/>
    </reaction>
</comment>
<evidence type="ECO:0000256" key="10">
    <source>
        <dbReference type="RuleBase" id="RU363066"/>
    </source>
</evidence>
<evidence type="ECO:0000256" key="9">
    <source>
        <dbReference type="ARBA" id="ARBA00048090"/>
    </source>
</evidence>
<keyword evidence="8" id="KW-0311">Gluconate utilization</keyword>
<dbReference type="GO" id="GO:0005737">
    <property type="term" value="C:cytoplasm"/>
    <property type="evidence" value="ECO:0007669"/>
    <property type="project" value="TreeGrafter"/>
</dbReference>
<dbReference type="RefSeq" id="WP_184075961.1">
    <property type="nucleotide sequence ID" value="NZ_JACHDS010000001.1"/>
</dbReference>
<evidence type="ECO:0000313" key="11">
    <source>
        <dbReference type="EMBL" id="MBB6172699.1"/>
    </source>
</evidence>
<comment type="similarity">
    <text evidence="2 10">Belongs to the gluconokinase GntK/GntV family.</text>
</comment>
<proteinExistence type="inferred from homology"/>
<evidence type="ECO:0000256" key="1">
    <source>
        <dbReference type="ARBA" id="ARBA00004761"/>
    </source>
</evidence>
<evidence type="ECO:0000256" key="5">
    <source>
        <dbReference type="ARBA" id="ARBA00022741"/>
    </source>
</evidence>
<evidence type="ECO:0000256" key="3">
    <source>
        <dbReference type="ARBA" id="ARBA00012054"/>
    </source>
</evidence>
<dbReference type="EC" id="2.7.1.12" evidence="3 10"/>
<evidence type="ECO:0000313" key="12">
    <source>
        <dbReference type="Proteomes" id="UP000546642"/>
    </source>
</evidence>
<comment type="caution">
    <text evidence="11">The sequence shown here is derived from an EMBL/GenBank/DDBJ whole genome shotgun (WGS) entry which is preliminary data.</text>
</comment>
<dbReference type="EMBL" id="JACHDS010000001">
    <property type="protein sequence ID" value="MBB6172699.1"/>
    <property type="molecule type" value="Genomic_DNA"/>
</dbReference>
<evidence type="ECO:0000256" key="6">
    <source>
        <dbReference type="ARBA" id="ARBA00022777"/>
    </source>
</evidence>
<dbReference type="Proteomes" id="UP000546642">
    <property type="component" value="Unassembled WGS sequence"/>
</dbReference>
<dbReference type="CDD" id="cd02021">
    <property type="entry name" value="GntK"/>
    <property type="match status" value="1"/>
</dbReference>
<dbReference type="InterPro" id="IPR006001">
    <property type="entry name" value="Therm_gnt_kin"/>
</dbReference>
<keyword evidence="6 10" id="KW-0418">Kinase</keyword>
<evidence type="ECO:0000256" key="2">
    <source>
        <dbReference type="ARBA" id="ARBA00008420"/>
    </source>
</evidence>
<dbReference type="AlphaFoldDB" id="A0A7X0D751"/>
<dbReference type="SUPFAM" id="SSF52540">
    <property type="entry name" value="P-loop containing nucleoside triphosphate hydrolases"/>
    <property type="match status" value="1"/>
</dbReference>
<accession>A0A7X0D751</accession>
<comment type="pathway">
    <text evidence="1">Carbohydrate acid metabolism.</text>
</comment>
<sequence>MHFVVMGVSGSGKSTVARQAAERLGLPFSEADGFHPAENIAKMSAGVPLTDEDRRPWLAALADWIAEHERRAEPTVMACSALRRRYRDVLRTGAPDVRFIHLHGSREVLARRLADRSGHFMPPALLDSQLATLEPLEGGEDGVTLDISSAAEVLVERVVGIIGARPGSVPDSSG</sequence>
<dbReference type="Gene3D" id="3.40.50.300">
    <property type="entry name" value="P-loop containing nucleotide triphosphate hydrolases"/>
    <property type="match status" value="1"/>
</dbReference>
<keyword evidence="5 10" id="KW-0547">Nucleotide-binding</keyword>
<evidence type="ECO:0000256" key="4">
    <source>
        <dbReference type="ARBA" id="ARBA00022679"/>
    </source>
</evidence>
<keyword evidence="7 10" id="KW-0067">ATP-binding</keyword>
<dbReference type="PANTHER" id="PTHR43442:SF3">
    <property type="entry name" value="GLUCONOKINASE-RELATED"/>
    <property type="match status" value="1"/>
</dbReference>
<name>A0A7X0D751_9ACTN</name>
<dbReference type="GO" id="GO:0005524">
    <property type="term" value="F:ATP binding"/>
    <property type="evidence" value="ECO:0007669"/>
    <property type="project" value="UniProtKB-KW"/>
</dbReference>
<evidence type="ECO:0000256" key="7">
    <source>
        <dbReference type="ARBA" id="ARBA00022840"/>
    </source>
</evidence>
<keyword evidence="12" id="KW-1185">Reference proteome</keyword>